<dbReference type="AlphaFoldDB" id="A0A4Z2EL66"/>
<keyword evidence="2" id="KW-1185">Reference proteome</keyword>
<dbReference type="EMBL" id="SRLO01005799">
    <property type="protein sequence ID" value="TNN29310.1"/>
    <property type="molecule type" value="Genomic_DNA"/>
</dbReference>
<name>A0A4Z2EL66_9TELE</name>
<organism evidence="1 2">
    <name type="scientific">Liparis tanakae</name>
    <name type="common">Tanaka's snailfish</name>
    <dbReference type="NCBI Taxonomy" id="230148"/>
    <lineage>
        <taxon>Eukaryota</taxon>
        <taxon>Metazoa</taxon>
        <taxon>Chordata</taxon>
        <taxon>Craniata</taxon>
        <taxon>Vertebrata</taxon>
        <taxon>Euteleostomi</taxon>
        <taxon>Actinopterygii</taxon>
        <taxon>Neopterygii</taxon>
        <taxon>Teleostei</taxon>
        <taxon>Neoteleostei</taxon>
        <taxon>Acanthomorphata</taxon>
        <taxon>Eupercaria</taxon>
        <taxon>Perciformes</taxon>
        <taxon>Cottioidei</taxon>
        <taxon>Cottales</taxon>
        <taxon>Liparidae</taxon>
        <taxon>Liparis</taxon>
    </lineage>
</organism>
<reference evidence="1 2" key="1">
    <citation type="submission" date="2019-03" db="EMBL/GenBank/DDBJ databases">
        <title>First draft genome of Liparis tanakae, snailfish: a comprehensive survey of snailfish specific genes.</title>
        <authorList>
            <person name="Kim W."/>
            <person name="Song I."/>
            <person name="Jeong J.-H."/>
            <person name="Kim D."/>
            <person name="Kim S."/>
            <person name="Ryu S."/>
            <person name="Song J.Y."/>
            <person name="Lee S.K."/>
        </authorList>
    </citation>
    <scope>NUCLEOTIDE SEQUENCE [LARGE SCALE GENOMIC DNA]</scope>
    <source>
        <tissue evidence="1">Muscle</tissue>
    </source>
</reference>
<accession>A0A4Z2EL66</accession>
<proteinExistence type="predicted"/>
<evidence type="ECO:0000313" key="2">
    <source>
        <dbReference type="Proteomes" id="UP000314294"/>
    </source>
</evidence>
<gene>
    <name evidence="1" type="ORF">EYF80_060543</name>
</gene>
<sequence>MSGTFSAVSKVTSCILPKGLPGALGKRWLRLEELPDLAGRVGLHQRGELAGRDASAEALATVTGIPEAVVRIEEEFNVT</sequence>
<comment type="caution">
    <text evidence="1">The sequence shown here is derived from an EMBL/GenBank/DDBJ whole genome shotgun (WGS) entry which is preliminary data.</text>
</comment>
<protein>
    <submittedName>
        <fullName evidence="1">Uncharacterized protein</fullName>
    </submittedName>
</protein>
<evidence type="ECO:0000313" key="1">
    <source>
        <dbReference type="EMBL" id="TNN29310.1"/>
    </source>
</evidence>
<dbReference type="Proteomes" id="UP000314294">
    <property type="component" value="Unassembled WGS sequence"/>
</dbReference>